<keyword evidence="6 9" id="KW-0472">Membrane</keyword>
<dbReference type="OrthoDB" id="6745403at2759"/>
<comment type="subcellular location">
    <subcellularLocation>
        <location evidence="1">Membrane</location>
        <topology evidence="1">Multi-pass membrane protein</topology>
    </subcellularLocation>
</comment>
<comment type="function">
    <text evidence="7">The EMC seems to be required for efficient folding of proteins in the endoplasmic reticulum (ER).</text>
</comment>
<accession>A0A1X0QPG4</accession>
<evidence type="ECO:0000313" key="10">
    <source>
        <dbReference type="EMBL" id="ORE01644.1"/>
    </source>
</evidence>
<dbReference type="SMART" id="SM01415">
    <property type="entry name" value="DUF106"/>
    <property type="match status" value="1"/>
</dbReference>
<protein>
    <recommendedName>
        <fullName evidence="3 7">ER membrane protein complex subunit 3</fullName>
    </recommendedName>
</protein>
<evidence type="ECO:0000256" key="5">
    <source>
        <dbReference type="ARBA" id="ARBA00022989"/>
    </source>
</evidence>
<dbReference type="VEuPathDB" id="FungiDB:BCV72DRAFT_68539"/>
<feature type="transmembrane region" description="Helical" evidence="9">
    <location>
        <begin position="111"/>
        <end position="131"/>
    </location>
</feature>
<dbReference type="AlphaFoldDB" id="A0A1X0QPG4"/>
<dbReference type="PIRSF" id="PIRSF010045">
    <property type="entry name" value="DUF850_TM_euk"/>
    <property type="match status" value="1"/>
</dbReference>
<evidence type="ECO:0000256" key="1">
    <source>
        <dbReference type="ARBA" id="ARBA00004141"/>
    </source>
</evidence>
<dbReference type="EMBL" id="KV922111">
    <property type="protein sequence ID" value="ORE01644.1"/>
    <property type="molecule type" value="Genomic_DNA"/>
</dbReference>
<dbReference type="GO" id="GO:0072546">
    <property type="term" value="C:EMC complex"/>
    <property type="evidence" value="ECO:0007669"/>
    <property type="project" value="TreeGrafter"/>
</dbReference>
<evidence type="ECO:0000256" key="7">
    <source>
        <dbReference type="PIRNR" id="PIRNR010045"/>
    </source>
</evidence>
<dbReference type="PANTHER" id="PTHR13116:SF5">
    <property type="entry name" value="ER MEMBRANE PROTEIN COMPLEX SUBUNIT 3"/>
    <property type="match status" value="1"/>
</dbReference>
<dbReference type="InterPro" id="IPR002809">
    <property type="entry name" value="EMC3/TMCO1"/>
</dbReference>
<evidence type="ECO:0000256" key="8">
    <source>
        <dbReference type="SAM" id="MobiDB-lite"/>
    </source>
</evidence>
<dbReference type="InterPro" id="IPR008568">
    <property type="entry name" value="EMC3"/>
</dbReference>
<reference evidence="10" key="1">
    <citation type="journal article" date="2016" name="Proc. Natl. Acad. Sci. U.S.A.">
        <title>Lipid metabolic changes in an early divergent fungus govern the establishment of a mutualistic symbiosis with endobacteria.</title>
        <authorList>
            <person name="Lastovetsky O.A."/>
            <person name="Gaspar M.L."/>
            <person name="Mondo S.J."/>
            <person name="LaButti K.M."/>
            <person name="Sandor L."/>
            <person name="Grigoriev I.V."/>
            <person name="Henry S.A."/>
            <person name="Pawlowska T.E."/>
        </authorList>
    </citation>
    <scope>NUCLEOTIDE SEQUENCE [LARGE SCALE GENOMIC DNA]</scope>
    <source>
        <strain evidence="10">ATCC 52814</strain>
    </source>
</reference>
<comment type="similarity">
    <text evidence="2 7">Belongs to the EMC3 family.</text>
</comment>
<feature type="transmembrane region" description="Helical" evidence="9">
    <location>
        <begin position="158"/>
        <end position="176"/>
    </location>
</feature>
<dbReference type="Proteomes" id="UP000242414">
    <property type="component" value="Unassembled WGS sequence"/>
</dbReference>
<gene>
    <name evidence="10" type="ORF">BCV72DRAFT_68539</name>
</gene>
<evidence type="ECO:0000256" key="2">
    <source>
        <dbReference type="ARBA" id="ARBA00005376"/>
    </source>
</evidence>
<evidence type="ECO:0000256" key="3">
    <source>
        <dbReference type="ARBA" id="ARBA00020822"/>
    </source>
</evidence>
<dbReference type="GO" id="GO:0034975">
    <property type="term" value="P:protein folding in endoplasmic reticulum"/>
    <property type="evidence" value="ECO:0007669"/>
    <property type="project" value="TreeGrafter"/>
</dbReference>
<feature type="region of interest" description="Disordered" evidence="8">
    <location>
        <begin position="240"/>
        <end position="268"/>
    </location>
</feature>
<evidence type="ECO:0000256" key="4">
    <source>
        <dbReference type="ARBA" id="ARBA00022692"/>
    </source>
</evidence>
<keyword evidence="5 9" id="KW-1133">Transmembrane helix</keyword>
<evidence type="ECO:0000256" key="6">
    <source>
        <dbReference type="ARBA" id="ARBA00023136"/>
    </source>
</evidence>
<keyword evidence="4 9" id="KW-0812">Transmembrane</keyword>
<proteinExistence type="inferred from homology"/>
<name>A0A1X0QPG4_RHIZD</name>
<sequence length="268" mass="30407">MIVMVLVGILRHHITMLITGTPKTPQPKAIRESKALLRALRLRTFGNVIPQQAFEDRKNYLANAFDKGEYLKNPTPSKETGAPPNPMTDPDMMEGMMDGLKKQLTNMVPQMIIMGWINFFFQGFVVTKLPFPLTPRFKSMLQSGVDTRDMDVSWVSSLSWYFLNLFGLGSVFSLILGDNNAAGVDMTAMSAMPGMMPGMGQPGQPQDFNKLFLAEKENIMITPHQWELEDIEQRLLEKYGKRPYSQQRRKSYAEAVKTTPPKKGNKRR</sequence>
<dbReference type="PANTHER" id="PTHR13116">
    <property type="entry name" value="ER MEMBRANE PROTEIN COMPLEX SUBUNIT 3"/>
    <property type="match status" value="1"/>
</dbReference>
<dbReference type="Pfam" id="PF01956">
    <property type="entry name" value="EMC3_TMCO1"/>
    <property type="match status" value="1"/>
</dbReference>
<evidence type="ECO:0000256" key="9">
    <source>
        <dbReference type="SAM" id="Phobius"/>
    </source>
</evidence>
<organism evidence="10">
    <name type="scientific">Rhizopus microsporus var. microsporus</name>
    <dbReference type="NCBI Taxonomy" id="86635"/>
    <lineage>
        <taxon>Eukaryota</taxon>
        <taxon>Fungi</taxon>
        <taxon>Fungi incertae sedis</taxon>
        <taxon>Mucoromycota</taxon>
        <taxon>Mucoromycotina</taxon>
        <taxon>Mucoromycetes</taxon>
        <taxon>Mucorales</taxon>
        <taxon>Mucorineae</taxon>
        <taxon>Rhizopodaceae</taxon>
        <taxon>Rhizopus</taxon>
    </lineage>
</organism>